<evidence type="ECO:0000313" key="2">
    <source>
        <dbReference type="Proteomes" id="UP001145114"/>
    </source>
</evidence>
<keyword evidence="2" id="KW-1185">Reference proteome</keyword>
<gene>
    <name evidence="1" type="ORF">EV182_003068</name>
</gene>
<reference evidence="1" key="1">
    <citation type="submission" date="2022-06" db="EMBL/GenBank/DDBJ databases">
        <title>Phylogenomic reconstructions and comparative analyses of Kickxellomycotina fungi.</title>
        <authorList>
            <person name="Reynolds N.K."/>
            <person name="Stajich J.E."/>
            <person name="Barry K."/>
            <person name="Grigoriev I.V."/>
            <person name="Crous P."/>
            <person name="Smith M.E."/>
        </authorList>
    </citation>
    <scope>NUCLEOTIDE SEQUENCE</scope>
    <source>
        <strain evidence="1">RSA 2271</strain>
    </source>
</reference>
<organism evidence="1 2">
    <name type="scientific">Spiromyces aspiralis</name>
    <dbReference type="NCBI Taxonomy" id="68401"/>
    <lineage>
        <taxon>Eukaryota</taxon>
        <taxon>Fungi</taxon>
        <taxon>Fungi incertae sedis</taxon>
        <taxon>Zoopagomycota</taxon>
        <taxon>Kickxellomycotina</taxon>
        <taxon>Kickxellomycetes</taxon>
        <taxon>Kickxellales</taxon>
        <taxon>Kickxellaceae</taxon>
        <taxon>Spiromyces</taxon>
    </lineage>
</organism>
<comment type="caution">
    <text evidence="1">The sequence shown here is derived from an EMBL/GenBank/DDBJ whole genome shotgun (WGS) entry which is preliminary data.</text>
</comment>
<evidence type="ECO:0000313" key="1">
    <source>
        <dbReference type="EMBL" id="KAJ1674544.1"/>
    </source>
</evidence>
<protein>
    <submittedName>
        <fullName evidence="1">Uncharacterized protein</fullName>
    </submittedName>
</protein>
<dbReference type="Proteomes" id="UP001145114">
    <property type="component" value="Unassembled WGS sequence"/>
</dbReference>
<name>A0ACC1HKU7_9FUNG</name>
<sequence>MQVPLAKIEATPLIRATKRKGTPLASWAAKHARKSVVPSGVSGAMAVKGKSRPSAGGMRRRRSTFGIRGKRASSIGSGFSVHPHSSVNTSDFYRHVSPELPEPVRLRQLIMWCTRRIDVQTLILGKTPLPIVGQVIEEMQDMLEKGNVYLSWYRRSIDHDSSELQRYIVTQQQQQQQQEKQQPHPLNIKNAERRDRLLKVIEDLKNEESSWRAMLGNVSDKHARTLDRLPNALKRVNLKMPVPTDLSFELVEGGNEEISAEKWRARLPSGISEILDRVDSQLQQRSKDREVEELTRDVEFWIDSIGYRVYQARQQQQGALESIEKAGRELSSALEQRARNAQAEARPQSSGAGMPSDPMNLLRALSRSSASSGQ</sequence>
<proteinExistence type="predicted"/>
<dbReference type="EMBL" id="JAMZIH010005880">
    <property type="protein sequence ID" value="KAJ1674544.1"/>
    <property type="molecule type" value="Genomic_DNA"/>
</dbReference>
<accession>A0ACC1HKU7</accession>